<evidence type="ECO:0000313" key="4">
    <source>
        <dbReference type="Proteomes" id="UP000594638"/>
    </source>
</evidence>
<comment type="caution">
    <text evidence="3">The sequence shown here is derived from an EMBL/GenBank/DDBJ whole genome shotgun (WGS) entry which is preliminary data.</text>
</comment>
<keyword evidence="2" id="KW-0472">Membrane</keyword>
<organism evidence="3 4">
    <name type="scientific">Olea europaea subsp. europaea</name>
    <dbReference type="NCBI Taxonomy" id="158383"/>
    <lineage>
        <taxon>Eukaryota</taxon>
        <taxon>Viridiplantae</taxon>
        <taxon>Streptophyta</taxon>
        <taxon>Embryophyta</taxon>
        <taxon>Tracheophyta</taxon>
        <taxon>Spermatophyta</taxon>
        <taxon>Magnoliopsida</taxon>
        <taxon>eudicotyledons</taxon>
        <taxon>Gunneridae</taxon>
        <taxon>Pentapetalae</taxon>
        <taxon>asterids</taxon>
        <taxon>lamiids</taxon>
        <taxon>Lamiales</taxon>
        <taxon>Oleaceae</taxon>
        <taxon>Oleeae</taxon>
        <taxon>Olea</taxon>
    </lineage>
</organism>
<accession>A0A8S0UC20</accession>
<dbReference type="PANTHER" id="PTHR33429:SF7">
    <property type="entry name" value="OS02G0708000 PROTEIN"/>
    <property type="match status" value="1"/>
</dbReference>
<keyword evidence="2" id="KW-1133">Transmembrane helix</keyword>
<feature type="transmembrane region" description="Helical" evidence="2">
    <location>
        <begin position="25"/>
        <end position="48"/>
    </location>
</feature>
<proteinExistence type="predicted"/>
<dbReference type="EMBL" id="CACTIH010007566">
    <property type="protein sequence ID" value="CAA3015721.1"/>
    <property type="molecule type" value="Genomic_DNA"/>
</dbReference>
<feature type="compositionally biased region" description="Low complexity" evidence="1">
    <location>
        <begin position="10"/>
        <end position="22"/>
    </location>
</feature>
<dbReference type="Proteomes" id="UP000594638">
    <property type="component" value="Unassembled WGS sequence"/>
</dbReference>
<protein>
    <recommendedName>
        <fullName evidence="5">Transmembrane protein</fullName>
    </recommendedName>
</protein>
<evidence type="ECO:0000256" key="2">
    <source>
        <dbReference type="SAM" id="Phobius"/>
    </source>
</evidence>
<dbReference type="OrthoDB" id="1906668at2759"/>
<feature type="region of interest" description="Disordered" evidence="1">
    <location>
        <begin position="111"/>
        <end position="132"/>
    </location>
</feature>
<name>A0A8S0UC20_OLEEU</name>
<keyword evidence="2" id="KW-0812">Transmembrane</keyword>
<evidence type="ECO:0000256" key="1">
    <source>
        <dbReference type="SAM" id="MobiDB-lite"/>
    </source>
</evidence>
<feature type="region of interest" description="Disordered" evidence="1">
    <location>
        <begin position="1"/>
        <end position="22"/>
    </location>
</feature>
<evidence type="ECO:0000313" key="3">
    <source>
        <dbReference type="EMBL" id="CAA3015721.1"/>
    </source>
</evidence>
<dbReference type="Gramene" id="OE9A020789T1">
    <property type="protein sequence ID" value="OE9A020789C1"/>
    <property type="gene ID" value="OE9A020789"/>
</dbReference>
<evidence type="ECO:0008006" key="5">
    <source>
        <dbReference type="Google" id="ProtNLM"/>
    </source>
</evidence>
<dbReference type="PANTHER" id="PTHR33429">
    <property type="entry name" value="OS02G0708000 PROTEIN-RELATED"/>
    <property type="match status" value="1"/>
</dbReference>
<dbReference type="AlphaFoldDB" id="A0A8S0UC20"/>
<keyword evidence="4" id="KW-1185">Reference proteome</keyword>
<reference evidence="3 4" key="1">
    <citation type="submission" date="2019-12" db="EMBL/GenBank/DDBJ databases">
        <authorList>
            <person name="Alioto T."/>
            <person name="Alioto T."/>
            <person name="Gomez Garrido J."/>
        </authorList>
    </citation>
    <scope>NUCLEOTIDE SEQUENCE [LARGE SCALE GENOMIC DNA]</scope>
</reference>
<sequence>MSLPVDQVYPNTNTNQPSSNSNGSFGPVFIVLAAVLVISAIACLFGRLCNRKHHRRNKEHHSGKEERHRGKAKPVRGDDLGPKEWESRQKPNFKDVDIEFGFDKRIPTAKVAAHGDPRGPKPSKNGGFKGLDAVTRNGSLSVVTSLRKRFSSRDGAAIVERGEVREKRRRVLGL</sequence>
<feature type="region of interest" description="Disordered" evidence="1">
    <location>
        <begin position="54"/>
        <end position="88"/>
    </location>
</feature>
<gene>
    <name evidence="3" type="ORF">OLEA9_A020789</name>
</gene>
<feature type="compositionally biased region" description="Basic and acidic residues" evidence="1">
    <location>
        <begin position="75"/>
        <end position="88"/>
    </location>
</feature>